<organism evidence="2 3">
    <name type="scientific">Brevibacillus ruminantium</name>
    <dbReference type="NCBI Taxonomy" id="2950604"/>
    <lineage>
        <taxon>Bacteria</taxon>
        <taxon>Bacillati</taxon>
        <taxon>Bacillota</taxon>
        <taxon>Bacilli</taxon>
        <taxon>Bacillales</taxon>
        <taxon>Paenibacillaceae</taxon>
        <taxon>Brevibacillus</taxon>
    </lineage>
</organism>
<reference evidence="2" key="1">
    <citation type="submission" date="2022-06" db="EMBL/GenBank/DDBJ databases">
        <title>Genome sequencing of Brevibacillus sp. BB3-R1.</title>
        <authorList>
            <person name="Heo J."/>
            <person name="Lee D."/>
            <person name="Won M."/>
            <person name="Han B.-H."/>
            <person name="Hong S.-B."/>
            <person name="Kwon S.-W."/>
        </authorList>
    </citation>
    <scope>NUCLEOTIDE SEQUENCE</scope>
    <source>
        <strain evidence="2">BB3-R1</strain>
    </source>
</reference>
<accession>A0ABY4WIE7</accession>
<keyword evidence="1" id="KW-0472">Membrane</keyword>
<feature type="transmembrane region" description="Helical" evidence="1">
    <location>
        <begin position="30"/>
        <end position="49"/>
    </location>
</feature>
<keyword evidence="1" id="KW-1133">Transmembrane helix</keyword>
<dbReference type="RefSeq" id="WP_251872225.1">
    <property type="nucleotide sequence ID" value="NZ_CP098755.1"/>
</dbReference>
<dbReference type="EMBL" id="CP098755">
    <property type="protein sequence ID" value="USG65119.1"/>
    <property type="molecule type" value="Genomic_DNA"/>
</dbReference>
<dbReference type="Proteomes" id="UP001056500">
    <property type="component" value="Chromosome"/>
</dbReference>
<sequence>MIISLYILGMAILFLILTIFEFITERDKPVRNTIILLATIVQFATFFWLQSYL</sequence>
<evidence type="ECO:0000256" key="1">
    <source>
        <dbReference type="SAM" id="Phobius"/>
    </source>
</evidence>
<gene>
    <name evidence="2" type="ORF">NDK47_23845</name>
</gene>
<keyword evidence="3" id="KW-1185">Reference proteome</keyword>
<name>A0ABY4WIE7_9BACL</name>
<feature type="transmembrane region" description="Helical" evidence="1">
    <location>
        <begin position="6"/>
        <end position="23"/>
    </location>
</feature>
<proteinExistence type="predicted"/>
<evidence type="ECO:0000313" key="2">
    <source>
        <dbReference type="EMBL" id="USG65119.1"/>
    </source>
</evidence>
<keyword evidence="1" id="KW-0812">Transmembrane</keyword>
<protein>
    <submittedName>
        <fullName evidence="2">Uncharacterized protein</fullName>
    </submittedName>
</protein>
<evidence type="ECO:0000313" key="3">
    <source>
        <dbReference type="Proteomes" id="UP001056500"/>
    </source>
</evidence>